<dbReference type="PANTHER" id="PTHR32468:SF86">
    <property type="entry name" value="OS11G0123600 PROTEIN"/>
    <property type="match status" value="1"/>
</dbReference>
<keyword evidence="6" id="KW-0812">Transmembrane</keyword>
<keyword evidence="8" id="KW-0630">Potassium</keyword>
<evidence type="ECO:0000256" key="11">
    <source>
        <dbReference type="ARBA" id="ARBA00023136"/>
    </source>
</evidence>
<evidence type="ECO:0000256" key="1">
    <source>
        <dbReference type="ARBA" id="ARBA00003198"/>
    </source>
</evidence>
<dbReference type="GO" id="GO:0012505">
    <property type="term" value="C:endomembrane system"/>
    <property type="evidence" value="ECO:0007669"/>
    <property type="project" value="TreeGrafter"/>
</dbReference>
<dbReference type="GO" id="GO:0009941">
    <property type="term" value="C:chloroplast envelope"/>
    <property type="evidence" value="ECO:0007669"/>
    <property type="project" value="UniProtKB-SubCell"/>
</dbReference>
<comment type="similarity">
    <text evidence="12">Belongs to the monovalent cation:proton antiporter 2 (CPA2) transporter (TC 2.A.37) family. CHX (TC 2.A.37.4) subfamily.</text>
</comment>
<keyword evidence="10" id="KW-0406">Ion transport</keyword>
<organism evidence="15">
    <name type="scientific">Aegilops tauschii</name>
    <name type="common">Tausch's goatgrass</name>
    <name type="synonym">Aegilops squarrosa</name>
    <dbReference type="NCBI Taxonomy" id="37682"/>
    <lineage>
        <taxon>Eukaryota</taxon>
        <taxon>Viridiplantae</taxon>
        <taxon>Streptophyta</taxon>
        <taxon>Embryophyta</taxon>
        <taxon>Tracheophyta</taxon>
        <taxon>Spermatophyta</taxon>
        <taxon>Magnoliopsida</taxon>
        <taxon>Liliopsida</taxon>
        <taxon>Poales</taxon>
        <taxon>Poaceae</taxon>
        <taxon>BOP clade</taxon>
        <taxon>Pooideae</taxon>
        <taxon>Triticodae</taxon>
        <taxon>Triticeae</taxon>
        <taxon>Triticinae</taxon>
        <taxon>Aegilops</taxon>
    </lineage>
</organism>
<evidence type="ECO:0000256" key="2">
    <source>
        <dbReference type="ARBA" id="ARBA00004119"/>
    </source>
</evidence>
<dbReference type="Gene3D" id="1.20.1530.20">
    <property type="match status" value="1"/>
</dbReference>
<dbReference type="GO" id="GO:1902600">
    <property type="term" value="P:proton transmembrane transport"/>
    <property type="evidence" value="ECO:0007669"/>
    <property type="project" value="InterPro"/>
</dbReference>
<evidence type="ECO:0000256" key="3">
    <source>
        <dbReference type="ARBA" id="ARBA00004141"/>
    </source>
</evidence>
<dbReference type="InterPro" id="IPR057290">
    <property type="entry name" value="CHX17_C"/>
</dbReference>
<keyword evidence="4" id="KW-0813">Transport</keyword>
<keyword evidence="7" id="KW-0809">Transit peptide</keyword>
<proteinExistence type="inferred from homology"/>
<evidence type="ECO:0000256" key="7">
    <source>
        <dbReference type="ARBA" id="ARBA00022946"/>
    </source>
</evidence>
<keyword evidence="9" id="KW-1133">Transmembrane helix</keyword>
<feature type="domain" description="Cation/H(+) antiporter C-terminal" evidence="14">
    <location>
        <begin position="585"/>
        <end position="691"/>
    </location>
</feature>
<evidence type="ECO:0000256" key="8">
    <source>
        <dbReference type="ARBA" id="ARBA00022958"/>
    </source>
</evidence>
<comment type="function">
    <text evidence="1">May function as sodium-coupled metabolite transporter across the chloroplast envelope.</text>
</comment>
<dbReference type="InterPro" id="IPR006153">
    <property type="entry name" value="Cation/H_exchanger_TM"/>
</dbReference>
<dbReference type="Pfam" id="PF23259">
    <property type="entry name" value="CHX17_C"/>
    <property type="match status" value="1"/>
</dbReference>
<keyword evidence="5" id="KW-0633">Potassium transport</keyword>
<sequence length="738" mass="78452">MTTQPAVGDPLSDLWEHLMSPNRTHLSCFYPSKITMSGIWTGDNPLDFSLPLILFQMLLITSTTRAATLLLSPLGLPRYISEILGGFVLGPSVLGRLPHYTDIVFPPRSIFILDSMALLGLVYYSFTIGVEIEVPTITRAGFRSFWFAGASALLPFLIGATTGYVALGTDDSRQNADFVDKLSFPIFLGSTFASTAFSVLARNIAELKLAGTDVGQITLSTALINDTIAWTGLTVATALLYAEDSGLLSSVWTLLSGLVIFGASVLLVRPALVRLAQRATTEGEVIGEERECAVLVGVMVAALVADAGGTHVIFGAFVFGLAVPNGPVGVELVEKVEDYVVGTLLPLFFAMSGLRTDTSKVTSMEAAVLLMVATFAAAVLKVVACIGVAAGFGMPLHDGTSIGLLLNTKGVIELVILNIARNKKIMSDQSFTVLVFMSALITALVSPLLTMVVKPARRLVFYKRRTVAWPQPDAELRVLACVHVPRDAPAAITLVDVLWPSRRSPIAVHALHLIEFAGRASALLLINAAAPAASSSEFSDQGRSHVEMQFKHIAHAFMAYVENHAPGGVLARTMAAVSPAGSMTSSEFDALKERKADDGCMREFLDRANAGGGGVEYCERGVFNASEMVAEIRNVEAAGKDLFLVSRTPGATGLTAGMSDWSECPELGPIGDLLVSKDFQTKASVLVVQSYGRAAASASSEFAVGEAVLPAPEAIMPATSMGHPPRRPRQHSHSDLML</sequence>
<dbReference type="InterPro" id="IPR050794">
    <property type="entry name" value="CPA2_transporter"/>
</dbReference>
<evidence type="ECO:0000313" key="15">
    <source>
        <dbReference type="EnsemblPlants" id="EMT26805"/>
    </source>
</evidence>
<reference evidence="15" key="1">
    <citation type="submission" date="2015-06" db="UniProtKB">
        <authorList>
            <consortium name="EnsemblPlants"/>
        </authorList>
    </citation>
    <scope>IDENTIFICATION</scope>
</reference>
<keyword evidence="11" id="KW-0472">Membrane</keyword>
<dbReference type="InterPro" id="IPR038770">
    <property type="entry name" value="Na+/solute_symporter_sf"/>
</dbReference>
<comment type="subcellular location">
    <subcellularLocation>
        <location evidence="3">Membrane</location>
        <topology evidence="3">Multi-pass membrane protein</topology>
    </subcellularLocation>
    <subcellularLocation>
        <location evidence="2">Plastid</location>
        <location evidence="2">Chloroplast envelope</location>
    </subcellularLocation>
</comment>
<evidence type="ECO:0000259" key="13">
    <source>
        <dbReference type="Pfam" id="PF00999"/>
    </source>
</evidence>
<evidence type="ECO:0000256" key="9">
    <source>
        <dbReference type="ARBA" id="ARBA00022989"/>
    </source>
</evidence>
<evidence type="ECO:0000256" key="5">
    <source>
        <dbReference type="ARBA" id="ARBA00022538"/>
    </source>
</evidence>
<dbReference type="GO" id="GO:0015297">
    <property type="term" value="F:antiporter activity"/>
    <property type="evidence" value="ECO:0007669"/>
    <property type="project" value="InterPro"/>
</dbReference>
<evidence type="ECO:0000256" key="4">
    <source>
        <dbReference type="ARBA" id="ARBA00022448"/>
    </source>
</evidence>
<dbReference type="Pfam" id="PF00999">
    <property type="entry name" value="Na_H_Exchanger"/>
    <property type="match status" value="1"/>
</dbReference>
<dbReference type="GO" id="GO:0016020">
    <property type="term" value="C:membrane"/>
    <property type="evidence" value="ECO:0007669"/>
    <property type="project" value="UniProtKB-SubCell"/>
</dbReference>
<protein>
    <submittedName>
        <fullName evidence="15">K(+)/H(+) antiporter 1</fullName>
    </submittedName>
</protein>
<dbReference type="EnsemblPlants" id="EMT26805">
    <property type="protein sequence ID" value="EMT26805"/>
    <property type="gene ID" value="F775_17664"/>
</dbReference>
<dbReference type="PANTHER" id="PTHR32468">
    <property type="entry name" value="CATION/H + ANTIPORTER"/>
    <property type="match status" value="1"/>
</dbReference>
<evidence type="ECO:0000259" key="14">
    <source>
        <dbReference type="Pfam" id="PF23259"/>
    </source>
</evidence>
<evidence type="ECO:0000256" key="10">
    <source>
        <dbReference type="ARBA" id="ARBA00023065"/>
    </source>
</evidence>
<dbReference type="GO" id="GO:0006813">
    <property type="term" value="P:potassium ion transport"/>
    <property type="evidence" value="ECO:0007669"/>
    <property type="project" value="UniProtKB-KW"/>
</dbReference>
<dbReference type="GO" id="GO:0006885">
    <property type="term" value="P:regulation of pH"/>
    <property type="evidence" value="ECO:0007669"/>
    <property type="project" value="TreeGrafter"/>
</dbReference>
<evidence type="ECO:0000256" key="12">
    <source>
        <dbReference type="ARBA" id="ARBA00038341"/>
    </source>
</evidence>
<accession>M8BP78</accession>
<dbReference type="AlphaFoldDB" id="M8BP78"/>
<evidence type="ECO:0000256" key="6">
    <source>
        <dbReference type="ARBA" id="ARBA00022692"/>
    </source>
</evidence>
<feature type="domain" description="Cation/H+ exchanger transmembrane" evidence="13">
    <location>
        <begin position="66"/>
        <end position="449"/>
    </location>
</feature>
<name>M8BP78_AEGTA</name>